<accession>A0A399EZ40</accession>
<dbReference type="Proteomes" id="UP000265341">
    <property type="component" value="Unassembled WGS sequence"/>
</dbReference>
<evidence type="ECO:0000313" key="2">
    <source>
        <dbReference type="Proteomes" id="UP000265341"/>
    </source>
</evidence>
<evidence type="ECO:0000313" key="1">
    <source>
        <dbReference type="EMBL" id="RIH88960.1"/>
    </source>
</evidence>
<name>A0A399EZ40_9DEIN</name>
<organism evidence="1 2">
    <name type="scientific">Calidithermus roseus</name>
    <dbReference type="NCBI Taxonomy" id="1644118"/>
    <lineage>
        <taxon>Bacteria</taxon>
        <taxon>Thermotogati</taxon>
        <taxon>Deinococcota</taxon>
        <taxon>Deinococci</taxon>
        <taxon>Thermales</taxon>
        <taxon>Thermaceae</taxon>
        <taxon>Calidithermus</taxon>
    </lineage>
</organism>
<dbReference type="OrthoDB" id="26024at2"/>
<keyword evidence="2" id="KW-1185">Reference proteome</keyword>
<sequence length="138" mass="14980">MKRTVIWLCATGLALSLPIALGRPPYRLAAIAQLHLTPDQGNTRTVTCQFCHVNPGGGPPWNPFGELVRSNFRGNINQALYDALRAMKDSDADGYLDVLEVFAGTWPGNPDSKPLVDPAFLKANFEKAGGVDLYKPAQ</sequence>
<evidence type="ECO:0008006" key="3">
    <source>
        <dbReference type="Google" id="ProtNLM"/>
    </source>
</evidence>
<dbReference type="RefSeq" id="WP_119275916.1">
    <property type="nucleotide sequence ID" value="NZ_QWLA01000006.1"/>
</dbReference>
<dbReference type="EMBL" id="QWLA01000006">
    <property type="protein sequence ID" value="RIH88960.1"/>
    <property type="molecule type" value="Genomic_DNA"/>
</dbReference>
<protein>
    <recommendedName>
        <fullName evidence="3">Cytochrome c domain-containing protein</fullName>
    </recommendedName>
</protein>
<gene>
    <name evidence="1" type="ORF">Mrose_00566</name>
</gene>
<proteinExistence type="predicted"/>
<reference evidence="1 2" key="1">
    <citation type="submission" date="2018-08" db="EMBL/GenBank/DDBJ databases">
        <title>Meiothermus roseus NBRC 110900 genome sequencing project.</title>
        <authorList>
            <person name="Da Costa M.S."/>
            <person name="Albuquerque L."/>
            <person name="Raposo P."/>
            <person name="Froufe H.J.C."/>
            <person name="Barroso C.S."/>
            <person name="Egas C."/>
        </authorList>
    </citation>
    <scope>NUCLEOTIDE SEQUENCE [LARGE SCALE GENOMIC DNA]</scope>
    <source>
        <strain evidence="1 2">NBRC 110900</strain>
    </source>
</reference>
<comment type="caution">
    <text evidence="1">The sequence shown here is derived from an EMBL/GenBank/DDBJ whole genome shotgun (WGS) entry which is preliminary data.</text>
</comment>
<dbReference type="AlphaFoldDB" id="A0A399EZ40"/>